<comment type="caution">
    <text evidence="1">The sequence shown here is derived from an EMBL/GenBank/DDBJ whole genome shotgun (WGS) entry which is preliminary data.</text>
</comment>
<sequence length="77" mass="8094">MYSIPWFVNEYPIKRGEEDCGLSVGSLRVDSETAGAGEASENADSGSFCISTSSSSSSAVRGQERAEIVELSIKGSI</sequence>
<dbReference type="AlphaFoldDB" id="A0A8H7A9P1"/>
<dbReference type="Proteomes" id="UP000606974">
    <property type="component" value="Unassembled WGS sequence"/>
</dbReference>
<evidence type="ECO:0000313" key="1">
    <source>
        <dbReference type="EMBL" id="KAF7503524.1"/>
    </source>
</evidence>
<keyword evidence="2" id="KW-1185">Reference proteome</keyword>
<name>A0A8H7A9P1_9EURO</name>
<evidence type="ECO:0000313" key="2">
    <source>
        <dbReference type="Proteomes" id="UP000606974"/>
    </source>
</evidence>
<gene>
    <name evidence="1" type="ORF">GJ744_003675</name>
</gene>
<reference evidence="1" key="1">
    <citation type="submission" date="2020-02" db="EMBL/GenBank/DDBJ databases">
        <authorList>
            <person name="Palmer J.M."/>
        </authorList>
    </citation>
    <scope>NUCLEOTIDE SEQUENCE</scope>
    <source>
        <strain evidence="1">EPUS1.4</strain>
        <tissue evidence="1">Thallus</tissue>
    </source>
</reference>
<proteinExistence type="predicted"/>
<protein>
    <submittedName>
        <fullName evidence="1">Uncharacterized protein</fullName>
    </submittedName>
</protein>
<dbReference type="EMBL" id="JAACFV010000174">
    <property type="protein sequence ID" value="KAF7503524.1"/>
    <property type="molecule type" value="Genomic_DNA"/>
</dbReference>
<accession>A0A8H7A9P1</accession>
<organism evidence="1 2">
    <name type="scientific">Endocarpon pusillum</name>
    <dbReference type="NCBI Taxonomy" id="364733"/>
    <lineage>
        <taxon>Eukaryota</taxon>
        <taxon>Fungi</taxon>
        <taxon>Dikarya</taxon>
        <taxon>Ascomycota</taxon>
        <taxon>Pezizomycotina</taxon>
        <taxon>Eurotiomycetes</taxon>
        <taxon>Chaetothyriomycetidae</taxon>
        <taxon>Verrucariales</taxon>
        <taxon>Verrucariaceae</taxon>
        <taxon>Endocarpon</taxon>
    </lineage>
</organism>